<dbReference type="RefSeq" id="WP_061505634.1">
    <property type="nucleotide sequence ID" value="NZ_BAPF01000050.1"/>
</dbReference>
<evidence type="ECO:0000256" key="3">
    <source>
        <dbReference type="ARBA" id="ARBA00022692"/>
    </source>
</evidence>
<organism evidence="7 8">
    <name type="scientific">Acetobacter malorum DSM 14337</name>
    <dbReference type="NCBI Taxonomy" id="1307910"/>
    <lineage>
        <taxon>Bacteria</taxon>
        <taxon>Pseudomonadati</taxon>
        <taxon>Pseudomonadota</taxon>
        <taxon>Alphaproteobacteria</taxon>
        <taxon>Acetobacterales</taxon>
        <taxon>Acetobacteraceae</taxon>
        <taxon>Acetobacter</taxon>
    </lineage>
</organism>
<evidence type="ECO:0000313" key="7">
    <source>
        <dbReference type="EMBL" id="GBQ84675.1"/>
    </source>
</evidence>
<sequence length="153" mass="16766">MINKFPGFERISKLFDLFEEMAMLILTLCITAVAALGLIHVVYAVINMIRDATLSPTSPEVLQALFGLFFTVLIALEFKHSILVTPSSSSHSLIRLRSVLLIGIMATVRKFIVMDLSKIDVMEVFALSAATLALGLVYGLVRARQDGGSKVHD</sequence>
<feature type="transmembrane region" description="Helical" evidence="6">
    <location>
        <begin position="21"/>
        <end position="49"/>
    </location>
</feature>
<keyword evidence="2" id="KW-1003">Cell membrane</keyword>
<dbReference type="EMBL" id="BAPF01000050">
    <property type="protein sequence ID" value="GBQ84675.1"/>
    <property type="molecule type" value="Genomic_DNA"/>
</dbReference>
<dbReference type="Proteomes" id="UP001065047">
    <property type="component" value="Unassembled WGS sequence"/>
</dbReference>
<gene>
    <name evidence="7" type="ORF">AA14337_2884</name>
</gene>
<evidence type="ECO:0000256" key="5">
    <source>
        <dbReference type="ARBA" id="ARBA00023136"/>
    </source>
</evidence>
<name>A0ABQ0PYE2_9PROT</name>
<proteinExistence type="predicted"/>
<evidence type="ECO:0000256" key="4">
    <source>
        <dbReference type="ARBA" id="ARBA00022989"/>
    </source>
</evidence>
<feature type="transmembrane region" description="Helical" evidence="6">
    <location>
        <begin position="94"/>
        <end position="112"/>
    </location>
</feature>
<evidence type="ECO:0000313" key="8">
    <source>
        <dbReference type="Proteomes" id="UP001065047"/>
    </source>
</evidence>
<feature type="transmembrane region" description="Helical" evidence="6">
    <location>
        <begin position="124"/>
        <end position="141"/>
    </location>
</feature>
<dbReference type="Pfam" id="PF06146">
    <property type="entry name" value="PsiE"/>
    <property type="match status" value="1"/>
</dbReference>
<feature type="transmembrane region" description="Helical" evidence="6">
    <location>
        <begin position="61"/>
        <end position="82"/>
    </location>
</feature>
<evidence type="ECO:0000256" key="1">
    <source>
        <dbReference type="ARBA" id="ARBA00004651"/>
    </source>
</evidence>
<keyword evidence="4 6" id="KW-1133">Transmembrane helix</keyword>
<keyword evidence="8" id="KW-1185">Reference proteome</keyword>
<accession>A0ABQ0PYE2</accession>
<keyword evidence="5 6" id="KW-0472">Membrane</keyword>
<dbReference type="GeneID" id="29556837"/>
<keyword evidence="3 6" id="KW-0812">Transmembrane</keyword>
<dbReference type="InterPro" id="IPR020948">
    <property type="entry name" value="P_starv_induced_PsiE-like"/>
</dbReference>
<evidence type="ECO:0008006" key="9">
    <source>
        <dbReference type="Google" id="ProtNLM"/>
    </source>
</evidence>
<protein>
    <recommendedName>
        <fullName evidence="9">Protein PsiE</fullName>
    </recommendedName>
</protein>
<evidence type="ECO:0000256" key="2">
    <source>
        <dbReference type="ARBA" id="ARBA00022475"/>
    </source>
</evidence>
<comment type="caution">
    <text evidence="7">The sequence shown here is derived from an EMBL/GenBank/DDBJ whole genome shotgun (WGS) entry which is preliminary data.</text>
</comment>
<comment type="subcellular location">
    <subcellularLocation>
        <location evidence="1">Cell membrane</location>
        <topology evidence="1">Multi-pass membrane protein</topology>
    </subcellularLocation>
</comment>
<reference evidence="7" key="1">
    <citation type="submission" date="2013-04" db="EMBL/GenBank/DDBJ databases">
        <title>The genome sequencing project of 58 acetic acid bacteria.</title>
        <authorList>
            <person name="Okamoto-Kainuma A."/>
            <person name="Ishikawa M."/>
            <person name="Umino S."/>
            <person name="Koizumi Y."/>
            <person name="Shiwa Y."/>
            <person name="Yoshikawa H."/>
            <person name="Matsutani M."/>
            <person name="Matsushita K."/>
        </authorList>
    </citation>
    <scope>NUCLEOTIDE SEQUENCE</scope>
    <source>
        <strain evidence="7">DSM 14337</strain>
    </source>
</reference>
<evidence type="ECO:0000256" key="6">
    <source>
        <dbReference type="SAM" id="Phobius"/>
    </source>
</evidence>